<proteinExistence type="predicted"/>
<name>A0ACC2E8U6_DIPCM</name>
<evidence type="ECO:0000313" key="1">
    <source>
        <dbReference type="EMBL" id="KAJ7562914.1"/>
    </source>
</evidence>
<comment type="caution">
    <text evidence="1">The sequence shown here is derived from an EMBL/GenBank/DDBJ whole genome shotgun (WGS) entry which is preliminary data.</text>
</comment>
<evidence type="ECO:0000313" key="2">
    <source>
        <dbReference type="Proteomes" id="UP001162992"/>
    </source>
</evidence>
<protein>
    <submittedName>
        <fullName evidence="1">Uncharacterized protein</fullName>
    </submittedName>
</protein>
<keyword evidence="2" id="KW-1185">Reference proteome</keyword>
<reference evidence="2" key="1">
    <citation type="journal article" date="2024" name="Proc. Natl. Acad. Sci. U.S.A.">
        <title>Extraordinary preservation of gene collinearity over three hundred million years revealed in homosporous lycophytes.</title>
        <authorList>
            <person name="Li C."/>
            <person name="Wickell D."/>
            <person name="Kuo L.Y."/>
            <person name="Chen X."/>
            <person name="Nie B."/>
            <person name="Liao X."/>
            <person name="Peng D."/>
            <person name="Ji J."/>
            <person name="Jenkins J."/>
            <person name="Williams M."/>
            <person name="Shu S."/>
            <person name="Plott C."/>
            <person name="Barry K."/>
            <person name="Rajasekar S."/>
            <person name="Grimwood J."/>
            <person name="Han X."/>
            <person name="Sun S."/>
            <person name="Hou Z."/>
            <person name="He W."/>
            <person name="Dai G."/>
            <person name="Sun C."/>
            <person name="Schmutz J."/>
            <person name="Leebens-Mack J.H."/>
            <person name="Li F.W."/>
            <person name="Wang L."/>
        </authorList>
    </citation>
    <scope>NUCLEOTIDE SEQUENCE [LARGE SCALE GENOMIC DNA]</scope>
    <source>
        <strain evidence="2">cv. PW_Plant_1</strain>
    </source>
</reference>
<organism evidence="1 2">
    <name type="scientific">Diphasiastrum complanatum</name>
    <name type="common">Issler's clubmoss</name>
    <name type="synonym">Lycopodium complanatum</name>
    <dbReference type="NCBI Taxonomy" id="34168"/>
    <lineage>
        <taxon>Eukaryota</taxon>
        <taxon>Viridiplantae</taxon>
        <taxon>Streptophyta</taxon>
        <taxon>Embryophyta</taxon>
        <taxon>Tracheophyta</taxon>
        <taxon>Lycopodiopsida</taxon>
        <taxon>Lycopodiales</taxon>
        <taxon>Lycopodiaceae</taxon>
        <taxon>Lycopodioideae</taxon>
        <taxon>Diphasiastrum</taxon>
    </lineage>
</organism>
<dbReference type="EMBL" id="CM055094">
    <property type="protein sequence ID" value="KAJ7562914.1"/>
    <property type="molecule type" value="Genomic_DNA"/>
</dbReference>
<accession>A0ACC2E8U6</accession>
<dbReference type="Proteomes" id="UP001162992">
    <property type="component" value="Chromosome 3"/>
</dbReference>
<gene>
    <name evidence="1" type="ORF">O6H91_03G088800</name>
</gene>
<sequence length="287" mass="32451">MPGSRFAFALLTFVTIGMAVGALFQLAFLKRLEETSGVGMHIFRRKVYQSGLNDHMFLPKGLSLWDDDEDARALRIGFIKQEIINWSPRIIIFHNFLSHEECEYLIELARPRMGKATVVDVTTGKGVESKVRTSSGMFLTQSDRKYPITQAIEKRISVYSMVPVENGEHIQVLQYEKGQYYNPHHDYFSDEFNLKRGGQRVATMLMYLSDGVEGGETFFPAIGTAQCRCGGELKRGICINPRKGDALLFWSTKLDGSVEPDSLHGGCSVLSGEKWSATKWMRQNKFD</sequence>